<dbReference type="EMBL" id="JAQQWK010000006">
    <property type="protein sequence ID" value="KAK8040015.1"/>
    <property type="molecule type" value="Genomic_DNA"/>
</dbReference>
<evidence type="ECO:0008006" key="3">
    <source>
        <dbReference type="Google" id="ProtNLM"/>
    </source>
</evidence>
<comment type="caution">
    <text evidence="1">The sequence shown here is derived from an EMBL/GenBank/DDBJ whole genome shotgun (WGS) entry which is preliminary data.</text>
</comment>
<keyword evidence="2" id="KW-1185">Reference proteome</keyword>
<reference evidence="1 2" key="1">
    <citation type="submission" date="2023-01" db="EMBL/GenBank/DDBJ databases">
        <title>Analysis of 21 Apiospora genomes using comparative genomics revels a genus with tremendous synthesis potential of carbohydrate active enzymes and secondary metabolites.</title>
        <authorList>
            <person name="Sorensen T."/>
        </authorList>
    </citation>
    <scope>NUCLEOTIDE SEQUENCE [LARGE SCALE GENOMIC DNA]</scope>
    <source>
        <strain evidence="1 2">CBS 33761</strain>
    </source>
</reference>
<protein>
    <recommendedName>
        <fullName evidence="3">RING-type domain-containing protein</fullName>
    </recommendedName>
</protein>
<accession>A0ABR1T0B9</accession>
<gene>
    <name evidence="1" type="ORF">PG993_008426</name>
</gene>
<evidence type="ECO:0000313" key="1">
    <source>
        <dbReference type="EMBL" id="KAK8040015.1"/>
    </source>
</evidence>
<sequence length="341" mass="37694">MSASNLTGQGNAPPLMESSWFPDYVQSMQASQSQQSQQLLVTECPICKVNCLDITKTATGLPFMQVVAIAKAHYGEGTLFESSGLLPCGHLIGHDCRQQQQLNLHQCPICRADVRCRKCSQPLMMSCGKLKKVYCRSCILKQAVLLLNTTFIGSEECVLCQTPGLEVPGETREQHRARRERAAEQLLRERLRLVASLAYPAVDTMWHRQHAADVAEEWAGPRARFVDEWAAHPILTGPNLQRRIYGNCFFTADFASFVTIDHVVAFTGAVVELSPLIKENLESTLAWFTDLDEAMGVDASRGVEWNIGHAQYRLSCSNASVEAPAPKIPSASKSSITTEIQ</sequence>
<name>A0ABR1T0B9_9PEZI</name>
<organism evidence="1 2">
    <name type="scientific">Apiospora rasikravindrae</name>
    <dbReference type="NCBI Taxonomy" id="990691"/>
    <lineage>
        <taxon>Eukaryota</taxon>
        <taxon>Fungi</taxon>
        <taxon>Dikarya</taxon>
        <taxon>Ascomycota</taxon>
        <taxon>Pezizomycotina</taxon>
        <taxon>Sordariomycetes</taxon>
        <taxon>Xylariomycetidae</taxon>
        <taxon>Amphisphaeriales</taxon>
        <taxon>Apiosporaceae</taxon>
        <taxon>Apiospora</taxon>
    </lineage>
</organism>
<evidence type="ECO:0000313" key="2">
    <source>
        <dbReference type="Proteomes" id="UP001444661"/>
    </source>
</evidence>
<dbReference type="Gene3D" id="3.30.40.10">
    <property type="entry name" value="Zinc/RING finger domain, C3HC4 (zinc finger)"/>
    <property type="match status" value="1"/>
</dbReference>
<dbReference type="InterPro" id="IPR013083">
    <property type="entry name" value="Znf_RING/FYVE/PHD"/>
</dbReference>
<proteinExistence type="predicted"/>
<dbReference type="Proteomes" id="UP001444661">
    <property type="component" value="Unassembled WGS sequence"/>
</dbReference>